<evidence type="ECO:0000313" key="3">
    <source>
        <dbReference type="EMBL" id="PZG02863.1"/>
    </source>
</evidence>
<dbReference type="EMBL" id="POUB01000003">
    <property type="protein sequence ID" value="PZG02863.1"/>
    <property type="molecule type" value="Genomic_DNA"/>
</dbReference>
<feature type="domain" description="Nucleoside phosphorylase" evidence="2">
    <location>
        <begin position="633"/>
        <end position="718"/>
    </location>
</feature>
<dbReference type="InterPro" id="IPR035994">
    <property type="entry name" value="Nucleoside_phosphorylase_sf"/>
</dbReference>
<dbReference type="AlphaFoldDB" id="A0A2W2CWI1"/>
<feature type="region of interest" description="Disordered" evidence="1">
    <location>
        <begin position="39"/>
        <end position="65"/>
    </location>
</feature>
<dbReference type="Proteomes" id="UP000248749">
    <property type="component" value="Unassembled WGS sequence"/>
</dbReference>
<dbReference type="PANTHER" id="PTHR46832:SF1">
    <property type="entry name" value="5'-METHYLTHIOADENOSINE_S-ADENOSYLHOMOCYSTEINE NUCLEOSIDASE"/>
    <property type="match status" value="1"/>
</dbReference>
<accession>A0A2W2CWI1</accession>
<gene>
    <name evidence="3" type="ORF">C1I99_00775</name>
</gene>
<reference evidence="3 4" key="1">
    <citation type="submission" date="2018-01" db="EMBL/GenBank/DDBJ databases">
        <title>Draft genome sequence of Salinispora sp. 13K206.</title>
        <authorList>
            <person name="Sahin N."/>
            <person name="Saygin H."/>
            <person name="Ay H."/>
        </authorList>
    </citation>
    <scope>NUCLEOTIDE SEQUENCE [LARGE SCALE GENOMIC DNA]</scope>
    <source>
        <strain evidence="3 4">13K206</strain>
    </source>
</reference>
<proteinExistence type="predicted"/>
<dbReference type="InterPro" id="IPR000845">
    <property type="entry name" value="Nucleoside_phosphorylase_d"/>
</dbReference>
<evidence type="ECO:0000259" key="2">
    <source>
        <dbReference type="Pfam" id="PF01048"/>
    </source>
</evidence>
<dbReference type="GO" id="GO:0019284">
    <property type="term" value="P:L-methionine salvage from S-adenosylmethionine"/>
    <property type="evidence" value="ECO:0007669"/>
    <property type="project" value="TreeGrafter"/>
</dbReference>
<evidence type="ECO:0000256" key="1">
    <source>
        <dbReference type="SAM" id="MobiDB-lite"/>
    </source>
</evidence>
<dbReference type="PANTHER" id="PTHR46832">
    <property type="entry name" value="5'-METHYLTHIOADENOSINE/S-ADENOSYLHOMOCYSTEINE NUCLEOSIDASE"/>
    <property type="match status" value="1"/>
</dbReference>
<dbReference type="SUPFAM" id="SSF53167">
    <property type="entry name" value="Purine and uridine phosphorylases"/>
    <property type="match status" value="1"/>
</dbReference>
<sequence length="1011" mass="109141">MNASWMRLRLATPAPIQRTMVVSEGRPARACRSCKASLSARASSGSEPGRLSPATLPPSHAESRPTRIAYRPISVSVILSRPASSGFVRATRTCRRVGSAGPTESMGVVVETLNPAARLVLEGSFPCGSARDGLADNRSVTLPEPVGATHQAALNAIWDLLLRGGRWPTFQELDQHLYRVYDLDAARLLPELPPGLLHGVDPGSIMPIAQTTTIGLTAAGAGATGRAERELDLFLTVVHHAVALERDYDSPADQPYLQPGLVSADVAALLELTLPEDAALLKRLGAILYTERWGWTSFGGLGTDVWEVRVGREVRRFRHAPDIATYWKLRPKHWVPDKPAPAAKRSVVPSTPTMAFLEPVAEYGSAPEQQGTAAHAARDSALNHYGGDMDRVDVLVIAALPEEFDAAKAAGLASAPAGPGVLRWENRDLDGVPPFLWGEYHVDGKPRFTVALARPTQMGGRATGPFAASLADRLRPASLAMCGVCAGNATDTALGDVVVGEPVYEWDEGKQSASGFEGDHRQFRLLPRWLRAAQDFDPTRLASYGDASEGEASLWFLEQLHRGQQPRSHPARDAYFPRGTWQRRLAQLEEQGLIRREPTGEAVLTSDGSDLVQRRLYDDADGPQRLPFRVLAAPMASGSAVVADPDVWGRLKAMGMRKITAVEMESATIATVAHDRELAWLVAKGVMDHADTRKDDRYKKFAARASAQVMFALLERLLTKTEAVTQRITEMVGTAEISNAYRRGGADESRARVTEPARVDVVPLLDELAADDPVPDNSARTNGRLYLVAHPVDAAADALAGVSTMSASGDLDALIRQAVAARGGQPFAPDLDSGMWRRRSSGMAKENGIRDDGSVREDSLLVLKVRENGTVGVLCGRATAMARSQWRPLGSAAEPAEHRVIFPSLVLGLVHGALCVAGDLANRYAGYDGRWVIGLRLTGVKTAIAYEYVQNGDADMVQPYDADTYQRTATASTADLIRTPDVLTEQLVGALLRGLSVDKRYLPYAKSASDK</sequence>
<dbReference type="GO" id="GO:0008930">
    <property type="term" value="F:methylthioadenosine nucleosidase activity"/>
    <property type="evidence" value="ECO:0007669"/>
    <property type="project" value="TreeGrafter"/>
</dbReference>
<dbReference type="Pfam" id="PF01048">
    <property type="entry name" value="PNP_UDP_1"/>
    <property type="match status" value="1"/>
</dbReference>
<name>A0A2W2CWI1_9ACTN</name>
<keyword evidence="4" id="KW-1185">Reference proteome</keyword>
<protein>
    <recommendedName>
        <fullName evidence="2">Nucleoside phosphorylase domain-containing protein</fullName>
    </recommendedName>
</protein>
<evidence type="ECO:0000313" key="4">
    <source>
        <dbReference type="Proteomes" id="UP000248749"/>
    </source>
</evidence>
<comment type="caution">
    <text evidence="3">The sequence shown here is derived from an EMBL/GenBank/DDBJ whole genome shotgun (WGS) entry which is preliminary data.</text>
</comment>
<organism evidence="3 4">
    <name type="scientific">Micromonospora deserti</name>
    <dbReference type="NCBI Taxonomy" id="2070366"/>
    <lineage>
        <taxon>Bacteria</taxon>
        <taxon>Bacillati</taxon>
        <taxon>Actinomycetota</taxon>
        <taxon>Actinomycetes</taxon>
        <taxon>Micromonosporales</taxon>
        <taxon>Micromonosporaceae</taxon>
        <taxon>Micromonospora</taxon>
    </lineage>
</organism>
<dbReference type="GO" id="GO:0008782">
    <property type="term" value="F:adenosylhomocysteine nucleosidase activity"/>
    <property type="evidence" value="ECO:0007669"/>
    <property type="project" value="TreeGrafter"/>
</dbReference>
<dbReference type="Gene3D" id="3.40.50.1580">
    <property type="entry name" value="Nucleoside phosphorylase domain"/>
    <property type="match status" value="1"/>
</dbReference>
<dbReference type="GO" id="GO:0005829">
    <property type="term" value="C:cytosol"/>
    <property type="evidence" value="ECO:0007669"/>
    <property type="project" value="TreeGrafter"/>
</dbReference>
<dbReference type="GO" id="GO:0009116">
    <property type="term" value="P:nucleoside metabolic process"/>
    <property type="evidence" value="ECO:0007669"/>
    <property type="project" value="InterPro"/>
</dbReference>